<evidence type="ECO:0000256" key="2">
    <source>
        <dbReference type="SAM" id="SignalP"/>
    </source>
</evidence>
<dbReference type="AlphaFoldDB" id="A0AAP0Q158"/>
<protein>
    <submittedName>
        <fullName evidence="3">Uncharacterized protein</fullName>
    </submittedName>
</protein>
<organism evidence="3 4">
    <name type="scientific">Stephania yunnanensis</name>
    <dbReference type="NCBI Taxonomy" id="152371"/>
    <lineage>
        <taxon>Eukaryota</taxon>
        <taxon>Viridiplantae</taxon>
        <taxon>Streptophyta</taxon>
        <taxon>Embryophyta</taxon>
        <taxon>Tracheophyta</taxon>
        <taxon>Spermatophyta</taxon>
        <taxon>Magnoliopsida</taxon>
        <taxon>Ranunculales</taxon>
        <taxon>Menispermaceae</taxon>
        <taxon>Menispermoideae</taxon>
        <taxon>Cissampelideae</taxon>
        <taxon>Stephania</taxon>
    </lineage>
</organism>
<comment type="caution">
    <text evidence="3">The sequence shown here is derived from an EMBL/GenBank/DDBJ whole genome shotgun (WGS) entry which is preliminary data.</text>
</comment>
<feature type="signal peptide" evidence="2">
    <location>
        <begin position="1"/>
        <end position="22"/>
    </location>
</feature>
<proteinExistence type="predicted"/>
<dbReference type="Proteomes" id="UP001420932">
    <property type="component" value="Unassembled WGS sequence"/>
</dbReference>
<dbReference type="EMBL" id="JBBNAF010000003">
    <property type="protein sequence ID" value="KAK9159896.1"/>
    <property type="molecule type" value="Genomic_DNA"/>
</dbReference>
<keyword evidence="1" id="KW-0812">Transmembrane</keyword>
<keyword evidence="1" id="KW-0472">Membrane</keyword>
<evidence type="ECO:0000313" key="3">
    <source>
        <dbReference type="EMBL" id="KAK9159896.1"/>
    </source>
</evidence>
<accession>A0AAP0Q158</accession>
<gene>
    <name evidence="3" type="ORF">Syun_006237</name>
</gene>
<keyword evidence="2" id="KW-0732">Signal</keyword>
<reference evidence="3 4" key="1">
    <citation type="submission" date="2024-01" db="EMBL/GenBank/DDBJ databases">
        <title>Genome assemblies of Stephania.</title>
        <authorList>
            <person name="Yang L."/>
        </authorList>
    </citation>
    <scope>NUCLEOTIDE SEQUENCE [LARGE SCALE GENOMIC DNA]</scope>
    <source>
        <strain evidence="3">YNDBR</strain>
        <tissue evidence="3">Leaf</tissue>
    </source>
</reference>
<evidence type="ECO:0000313" key="4">
    <source>
        <dbReference type="Proteomes" id="UP001420932"/>
    </source>
</evidence>
<feature type="chain" id="PRO_5042862638" evidence="2">
    <location>
        <begin position="23"/>
        <end position="279"/>
    </location>
</feature>
<sequence length="279" mass="30424">MAAFLLKALFFTINSLIDITSSIIFSGLARVVVQLIHIVALPHGAISSVAQILRSLIEVAGGYIGELLMEGMKFLLSSCFDLVKEAMVGAVNSGTNGVFELLEKTKTALDEMFKELPEIMEGFVFRRPKSMAVLLLKILFSALSSLANIISSLTLTLLHCFLALVIQALSVPGGVTNIVIRLLSSLIKVLFENLIELLMEGISFLISLVFDLVVEILSGTVYVGTNATVGLVGLAKTALNGLCEEFLEVFKGFFEMICRIMVDLWNNYMDAVSYVKENV</sequence>
<feature type="transmembrane region" description="Helical" evidence="1">
    <location>
        <begin position="130"/>
        <end position="150"/>
    </location>
</feature>
<name>A0AAP0Q158_9MAGN</name>
<keyword evidence="1" id="KW-1133">Transmembrane helix</keyword>
<keyword evidence="4" id="KW-1185">Reference proteome</keyword>
<evidence type="ECO:0000256" key="1">
    <source>
        <dbReference type="SAM" id="Phobius"/>
    </source>
</evidence>
<feature type="transmembrane region" description="Helical" evidence="1">
    <location>
        <begin position="201"/>
        <end position="223"/>
    </location>
</feature>
<feature type="transmembrane region" description="Helical" evidence="1">
    <location>
        <begin position="156"/>
        <end position="180"/>
    </location>
</feature>